<dbReference type="Pfam" id="PF12215">
    <property type="entry name" value="Glyco_hydr_116N"/>
    <property type="match status" value="1"/>
</dbReference>
<dbReference type="EMBL" id="JXXN02003420">
    <property type="protein sequence ID" value="THD21576.1"/>
    <property type="molecule type" value="Genomic_DNA"/>
</dbReference>
<dbReference type="InterPro" id="IPR024462">
    <property type="entry name" value="GH116_N"/>
</dbReference>
<accession>A0A4E0R4T3</accession>
<reference evidence="3" key="1">
    <citation type="submission" date="2019-03" db="EMBL/GenBank/DDBJ databases">
        <title>Improved annotation for the trematode Fasciola hepatica.</title>
        <authorList>
            <person name="Choi Y.-J."/>
            <person name="Martin J."/>
            <person name="Mitreva M."/>
        </authorList>
    </citation>
    <scope>NUCLEOTIDE SEQUENCE [LARGE SCALE GENOMIC DNA]</scope>
</reference>
<name>A0A4E0R4T3_FASHE</name>
<proteinExistence type="predicted"/>
<dbReference type="Pfam" id="PF04685">
    <property type="entry name" value="DUF608"/>
    <property type="match status" value="1"/>
</dbReference>
<comment type="caution">
    <text evidence="3">The sequence shown here is derived from an EMBL/GenBank/DDBJ whole genome shotgun (WGS) entry which is preliminary data.</text>
</comment>
<evidence type="ECO:0000259" key="2">
    <source>
        <dbReference type="Pfam" id="PF12215"/>
    </source>
</evidence>
<sequence length="1004" mass="113671">MDVESDETVHELLERLKMIPQYGWKVRFDHQPEFTCRPFTIPRLSQIRDIVSMAVRYTFNYYIRKRFLEHRLPFLDPSRHVSWSPIYGVPMGGIGSGALGRGFRGEFVRSSLIPGIYSYEPQPADQFILTLRQNGRTVYQQVLSPKSAKPSNVSGLRGWSWGFPAESAHYIGLYPRAWTVYELPQYQLLLVCQQISPVIPNDYQTSCLPVCIFLWQVLNLGAQPIEVCITFSWHGPDAVPRNTPSVTKNSTTSVGSNGVSCMSRSLSTDTPDALAAKSPDHYFARSASFYFSDYSLSGCFLERIIGNELPCCFGIAAKQSDRVTVSRCPGFMFSKTTGLTTSDSGETNSMATVYGSAAEGDQDAEWTAYHSYRVAPSAQTFWSSLRSSSGLEDLDGVGYYVPNTASSRKQLPKLGIAVSATCVAPPAQRQNHLVVPGRSEIEFAIVWHSPIVRFRSGEVIYTRRYARWFPEPGMLGTKRLLQHVTSEWRQWLNRIENWQNSILNKSSLPDWYKSALFNELYFLTDGGTVWLDPIEVEGIEPEGKNSLPIDAARAYRKDCFLDPNGLTGRRFADQKSDSEKIDEVIHMAWKHRCEIGREMGLFGYLEGHEYRMYNTVDVHFYASWALIKLWPKLQLAINYDCADLTVAEDCATTYFIHQGQSGLRSAKCSVPHDFGDPEHDPWRHPNAYIMFQTDNWKDLNTKFILQAWRDWKLTQDYQYSLYMIPIVCRLIRLCVKAWDSDRDGVIENSGFPDQTYDTWTTHGMSAYTGGLWLACVYAAYDMVHSALSDSSPVKSYFGSSADDRNVSWSKVAEELHALLTRAKFSYEAALWTGTYYAYQSTRAGNHNSIMADQLCGHWFLRVSGAPADAILPRKHVIETLKTIKASNCSWIHNGTFGAINGTLPGCKQDLSCCQAEEFWVGVNYALASTMIAEDMAEEGFPIAGAAYNTVYNRFGLQYQTPEAYMVDGRFRCTGYMRPLAIWSLQQAIELKDREKQPNPQNGFR</sequence>
<dbReference type="GO" id="GO:0008422">
    <property type="term" value="F:beta-glucosidase activity"/>
    <property type="evidence" value="ECO:0007669"/>
    <property type="project" value="TreeGrafter"/>
</dbReference>
<dbReference type="Proteomes" id="UP000230066">
    <property type="component" value="Unassembled WGS sequence"/>
</dbReference>
<evidence type="ECO:0000259" key="1">
    <source>
        <dbReference type="Pfam" id="PF04685"/>
    </source>
</evidence>
<dbReference type="PANTHER" id="PTHR12654:SF0">
    <property type="entry name" value="NON-LYSOSOMAL GLUCOSYLCERAMIDASE"/>
    <property type="match status" value="1"/>
</dbReference>
<dbReference type="InterPro" id="IPR008928">
    <property type="entry name" value="6-hairpin_glycosidase_sf"/>
</dbReference>
<feature type="domain" description="Glycosyl-hydrolase family 116 catalytic region" evidence="1">
    <location>
        <begin position="600"/>
        <end position="984"/>
    </location>
</feature>
<evidence type="ECO:0000313" key="3">
    <source>
        <dbReference type="EMBL" id="THD21576.1"/>
    </source>
</evidence>
<protein>
    <submittedName>
        <fullName evidence="3">Non lysosomal glucosylceramidase</fullName>
    </submittedName>
</protein>
<evidence type="ECO:0000313" key="4">
    <source>
        <dbReference type="Proteomes" id="UP000230066"/>
    </source>
</evidence>
<dbReference type="Gene3D" id="1.50.10.10">
    <property type="match status" value="1"/>
</dbReference>
<organism evidence="3 4">
    <name type="scientific">Fasciola hepatica</name>
    <name type="common">Liver fluke</name>
    <dbReference type="NCBI Taxonomy" id="6192"/>
    <lineage>
        <taxon>Eukaryota</taxon>
        <taxon>Metazoa</taxon>
        <taxon>Spiralia</taxon>
        <taxon>Lophotrochozoa</taxon>
        <taxon>Platyhelminthes</taxon>
        <taxon>Trematoda</taxon>
        <taxon>Digenea</taxon>
        <taxon>Plagiorchiida</taxon>
        <taxon>Echinostomata</taxon>
        <taxon>Echinostomatoidea</taxon>
        <taxon>Fasciolidae</taxon>
        <taxon>Fasciola</taxon>
    </lineage>
</organism>
<dbReference type="SUPFAM" id="SSF48208">
    <property type="entry name" value="Six-hairpin glycosidases"/>
    <property type="match status" value="1"/>
</dbReference>
<dbReference type="PANTHER" id="PTHR12654">
    <property type="entry name" value="BILE ACID BETA-GLUCOSIDASE-RELATED"/>
    <property type="match status" value="1"/>
</dbReference>
<dbReference type="InterPro" id="IPR052566">
    <property type="entry name" value="Non-lysos_glucosylceramidase"/>
</dbReference>
<dbReference type="InterPro" id="IPR006775">
    <property type="entry name" value="GH116_catalytic"/>
</dbReference>
<dbReference type="GO" id="GO:0005975">
    <property type="term" value="P:carbohydrate metabolic process"/>
    <property type="evidence" value="ECO:0007669"/>
    <property type="project" value="InterPro"/>
</dbReference>
<gene>
    <name evidence="3" type="ORF">D915_007551</name>
</gene>
<keyword evidence="4" id="KW-1185">Reference proteome</keyword>
<feature type="domain" description="Glycosyl-hydrolase family 116 N-terminal" evidence="2">
    <location>
        <begin position="88"/>
        <end position="491"/>
    </location>
</feature>
<dbReference type="AlphaFoldDB" id="A0A4E0R4T3"/>
<dbReference type="InterPro" id="IPR012341">
    <property type="entry name" value="6hp_glycosidase-like_sf"/>
</dbReference>